<evidence type="ECO:0000256" key="1">
    <source>
        <dbReference type="ARBA" id="ARBA00023015"/>
    </source>
</evidence>
<dbReference type="HOGENOM" id="CLU_1132344_0_0_10"/>
<dbReference type="Pfam" id="PF00717">
    <property type="entry name" value="Peptidase_S24"/>
    <property type="match status" value="1"/>
</dbReference>
<dbReference type="EMBL" id="CP002831">
    <property type="protein sequence ID" value="AFC23368.1"/>
    <property type="molecule type" value="Genomic_DNA"/>
</dbReference>
<evidence type="ECO:0000259" key="4">
    <source>
        <dbReference type="Pfam" id="PF00717"/>
    </source>
</evidence>
<dbReference type="STRING" id="984262.SGRA_0629"/>
<organism evidence="5 6">
    <name type="scientific">Saprospira grandis (strain Lewin)</name>
    <dbReference type="NCBI Taxonomy" id="984262"/>
    <lineage>
        <taxon>Bacteria</taxon>
        <taxon>Pseudomonadati</taxon>
        <taxon>Bacteroidota</taxon>
        <taxon>Saprospiria</taxon>
        <taxon>Saprospirales</taxon>
        <taxon>Saprospiraceae</taxon>
        <taxon>Saprospira</taxon>
    </lineage>
</organism>
<dbReference type="SUPFAM" id="SSF51306">
    <property type="entry name" value="LexA/Signal peptidase"/>
    <property type="match status" value="1"/>
</dbReference>
<dbReference type="InterPro" id="IPR015927">
    <property type="entry name" value="Peptidase_S24_S26A/B/C"/>
</dbReference>
<dbReference type="Gene3D" id="2.10.109.10">
    <property type="entry name" value="Umud Fragment, subunit A"/>
    <property type="match status" value="1"/>
</dbReference>
<dbReference type="OrthoDB" id="3831186at2"/>
<keyword evidence="6" id="KW-1185">Reference proteome</keyword>
<name>H6L0D8_SAPGL</name>
<dbReference type="PANTHER" id="PTHR40661:SF1">
    <property type="entry name" value="HTH CRO_C1-TYPE DOMAIN-CONTAINING PROTEIN"/>
    <property type="match status" value="1"/>
</dbReference>
<dbReference type="CDD" id="cd06529">
    <property type="entry name" value="S24_LexA-like"/>
    <property type="match status" value="1"/>
</dbReference>
<feature type="domain" description="Peptidase S24/S26A/S26B/S26C" evidence="4">
    <location>
        <begin position="123"/>
        <end position="224"/>
    </location>
</feature>
<sequence length="241" mass="27788">MQEEKGRDALHQRFKEVFALLEQNEQIVRRHREKGFSALAEQLFGDRRYGSLLNQFLQDKRQISFEQAQKFAQIYGLNEAYLLFGEGPIFEKAHERSLTGNAQFIGGQRGNILFSNIEALASSAIDVDLREENQWFSIPGLTGQDYVAFYISGNSMSPTIAAGDMVICRPIESFEYIQDNEVYALVLQNAVHVKRVQKIYEKSKLKQLKLISDNHLEHDPFYIDLPELRKLLKVERKLSSL</sequence>
<dbReference type="Proteomes" id="UP000007519">
    <property type="component" value="Chromosome"/>
</dbReference>
<dbReference type="InterPro" id="IPR036286">
    <property type="entry name" value="LexA/Signal_pep-like_sf"/>
</dbReference>
<keyword evidence="2" id="KW-0238">DNA-binding</keyword>
<dbReference type="InterPro" id="IPR039418">
    <property type="entry name" value="LexA-like"/>
</dbReference>
<evidence type="ECO:0000313" key="6">
    <source>
        <dbReference type="Proteomes" id="UP000007519"/>
    </source>
</evidence>
<protein>
    <submittedName>
        <fullName evidence="5">Transcriptional regulator</fullName>
    </submittedName>
</protein>
<reference evidence="5 6" key="1">
    <citation type="journal article" date="2012" name="Stand. Genomic Sci.">
        <title>Complete genome sequencing and analysis of Saprospira grandis str. Lewin, a predatory marine bacterium.</title>
        <authorList>
            <person name="Saw J.H."/>
            <person name="Yuryev A."/>
            <person name="Kanbe M."/>
            <person name="Hou S."/>
            <person name="Young A.G."/>
            <person name="Aizawa S."/>
            <person name="Alam M."/>
        </authorList>
    </citation>
    <scope>NUCLEOTIDE SEQUENCE [LARGE SCALE GENOMIC DNA]</scope>
    <source>
        <strain evidence="5 6">Lewin</strain>
    </source>
</reference>
<gene>
    <name evidence="5" type="ordered locus">SGRA_0629</name>
</gene>
<evidence type="ECO:0000313" key="5">
    <source>
        <dbReference type="EMBL" id="AFC23368.1"/>
    </source>
</evidence>
<keyword evidence="3" id="KW-0804">Transcription</keyword>
<dbReference type="GO" id="GO:0003677">
    <property type="term" value="F:DNA binding"/>
    <property type="evidence" value="ECO:0007669"/>
    <property type="project" value="UniProtKB-KW"/>
</dbReference>
<dbReference type="eggNOG" id="COG2932">
    <property type="taxonomic scope" value="Bacteria"/>
</dbReference>
<dbReference type="RefSeq" id="WP_014373612.1">
    <property type="nucleotide sequence ID" value="NC_016940.1"/>
</dbReference>
<dbReference type="AlphaFoldDB" id="H6L0D8"/>
<evidence type="ECO:0000256" key="2">
    <source>
        <dbReference type="ARBA" id="ARBA00023125"/>
    </source>
</evidence>
<evidence type="ECO:0000256" key="3">
    <source>
        <dbReference type="ARBA" id="ARBA00023163"/>
    </source>
</evidence>
<keyword evidence="1" id="KW-0805">Transcription regulation</keyword>
<dbReference type="KEGG" id="sgn:SGRA_0629"/>
<accession>H6L0D8</accession>
<dbReference type="PANTHER" id="PTHR40661">
    <property type="match status" value="1"/>
</dbReference>
<proteinExistence type="predicted"/>